<keyword evidence="1" id="KW-1133">Transmembrane helix</keyword>
<keyword evidence="1" id="KW-0812">Transmembrane</keyword>
<feature type="transmembrane region" description="Helical" evidence="1">
    <location>
        <begin position="21"/>
        <end position="43"/>
    </location>
</feature>
<accession>A0A514D767</accession>
<reference evidence="2" key="1">
    <citation type="submission" date="2019-05" db="EMBL/GenBank/DDBJ databases">
        <title>Metatranscriptomic reconstruction reveals RNA viruses with the potential to shape carbon cycling in soil.</title>
        <authorList>
            <person name="Starr E.P."/>
            <person name="Nuccio E."/>
            <person name="Pett-Ridge J."/>
            <person name="Banfield J.F."/>
            <person name="Firestone M.K."/>
        </authorList>
    </citation>
    <scope>NUCLEOTIDE SEQUENCE</scope>
    <source>
        <strain evidence="2">H2_Rhizo_31_scaffold_670</strain>
    </source>
</reference>
<dbReference type="EMBL" id="MN034826">
    <property type="protein sequence ID" value="QDH89459.1"/>
    <property type="molecule type" value="Genomic_RNA"/>
</dbReference>
<keyword evidence="1" id="KW-0472">Membrane</keyword>
<proteinExistence type="predicted"/>
<evidence type="ECO:0000313" key="2">
    <source>
        <dbReference type="EMBL" id="QDH89459.1"/>
    </source>
</evidence>
<organism evidence="2">
    <name type="scientific">Leviviridae sp</name>
    <dbReference type="NCBI Taxonomy" id="2027243"/>
    <lineage>
        <taxon>Viruses</taxon>
        <taxon>Riboviria</taxon>
        <taxon>Orthornavirae</taxon>
        <taxon>Lenarviricota</taxon>
        <taxon>Leviviricetes</taxon>
        <taxon>Norzivirales</taxon>
        <taxon>Fiersviridae</taxon>
    </lineage>
</organism>
<protein>
    <submittedName>
        <fullName evidence="2">Uncharacterized protein</fullName>
    </submittedName>
</protein>
<gene>
    <name evidence="2" type="ORF">H2Rhizo31670_000004</name>
</gene>
<name>A0A514D767_9VIRU</name>
<evidence type="ECO:0000256" key="1">
    <source>
        <dbReference type="SAM" id="Phobius"/>
    </source>
</evidence>
<sequence>MSLSTTGPLQMDAPLSRIRQLLLLVRSTARLLAYAMLYAYLAIEVAKALADEVFLINNPFSPF</sequence>